<gene>
    <name evidence="2" type="ORF">UFOPK1433_00447</name>
    <name evidence="3" type="ORF">UFOPK1843_00381</name>
</gene>
<dbReference type="SUPFAM" id="SSF53448">
    <property type="entry name" value="Nucleotide-diphospho-sugar transferases"/>
    <property type="match status" value="1"/>
</dbReference>
<proteinExistence type="predicted"/>
<feature type="domain" description="Glycosyltransferase 2-like" evidence="1">
    <location>
        <begin position="3"/>
        <end position="167"/>
    </location>
</feature>
<dbReference type="EMBL" id="CAEZUR010000021">
    <property type="protein sequence ID" value="CAB4604134.1"/>
    <property type="molecule type" value="Genomic_DNA"/>
</dbReference>
<accession>A0A6J6BMI3</accession>
<dbReference type="AlphaFoldDB" id="A0A6J6BMI3"/>
<organism evidence="2">
    <name type="scientific">freshwater metagenome</name>
    <dbReference type="NCBI Taxonomy" id="449393"/>
    <lineage>
        <taxon>unclassified sequences</taxon>
        <taxon>metagenomes</taxon>
        <taxon>ecological metagenomes</taxon>
    </lineage>
</organism>
<protein>
    <submittedName>
        <fullName evidence="2">Unannotated protein</fullName>
    </submittedName>
</protein>
<dbReference type="InterPro" id="IPR029044">
    <property type="entry name" value="Nucleotide-diphossugar_trans"/>
</dbReference>
<dbReference type="CDD" id="cd00761">
    <property type="entry name" value="Glyco_tranf_GTA_type"/>
    <property type="match status" value="1"/>
</dbReference>
<evidence type="ECO:0000313" key="3">
    <source>
        <dbReference type="EMBL" id="CAB4604134.1"/>
    </source>
</evidence>
<evidence type="ECO:0000313" key="2">
    <source>
        <dbReference type="EMBL" id="CAB4539934.1"/>
    </source>
</evidence>
<sequence length="285" mass="32275">MVTVVVPVYNVERYLALCLLSLAGQQYPNLRVIAVDDGSTDSSADILKEFQDRLNLRIVTQKNQGLGAARNSGVAAIEQTDYLMFLDSDDALAPGALHSMVSMITKSKSDFVVGDVTRMKGLTRLRRVDTRKFFKAGSRTKATFLDEPQSLLDVTAWNKLFSFEFYQKSAIKFPSIFFEDMSEMTRAYIEAKTFDVLSKTVYLWRVRTEGALSITQQTNATRKLEDRLTSLREISKLIKDAIADGRATEQHWKTFCQRIDEHDRKLYAKAIPGSGKLFDELLATR</sequence>
<dbReference type="Pfam" id="PF00535">
    <property type="entry name" value="Glycos_transf_2"/>
    <property type="match status" value="1"/>
</dbReference>
<dbReference type="PANTHER" id="PTHR22916">
    <property type="entry name" value="GLYCOSYLTRANSFERASE"/>
    <property type="match status" value="1"/>
</dbReference>
<reference evidence="2" key="1">
    <citation type="submission" date="2020-05" db="EMBL/GenBank/DDBJ databases">
        <authorList>
            <person name="Chiriac C."/>
            <person name="Salcher M."/>
            <person name="Ghai R."/>
            <person name="Kavagutti S V."/>
        </authorList>
    </citation>
    <scope>NUCLEOTIDE SEQUENCE</scope>
</reference>
<name>A0A6J6BMI3_9ZZZZ</name>
<dbReference type="EMBL" id="CAEZSN010000036">
    <property type="protein sequence ID" value="CAB4539934.1"/>
    <property type="molecule type" value="Genomic_DNA"/>
</dbReference>
<evidence type="ECO:0000259" key="1">
    <source>
        <dbReference type="Pfam" id="PF00535"/>
    </source>
</evidence>
<dbReference type="Gene3D" id="3.90.550.10">
    <property type="entry name" value="Spore Coat Polysaccharide Biosynthesis Protein SpsA, Chain A"/>
    <property type="match status" value="1"/>
</dbReference>
<dbReference type="InterPro" id="IPR001173">
    <property type="entry name" value="Glyco_trans_2-like"/>
</dbReference>